<feature type="region of interest" description="Disordered" evidence="1">
    <location>
        <begin position="75"/>
        <end position="98"/>
    </location>
</feature>
<feature type="region of interest" description="Disordered" evidence="1">
    <location>
        <begin position="1"/>
        <end position="60"/>
    </location>
</feature>
<evidence type="ECO:0000313" key="3">
    <source>
        <dbReference type="Proteomes" id="UP000001307"/>
    </source>
</evidence>
<keyword evidence="3" id="KW-1185">Reference proteome</keyword>
<name>E4Y0M4_OIKDI</name>
<protein>
    <submittedName>
        <fullName evidence="2">Uncharacterized protein</fullName>
    </submittedName>
</protein>
<sequence length="129" mass="13640">MTPWDNASGGYTPTAHFTPFSGEPGTPGYFSPSKTPSSMFSPGMSPGWSPRASPSSSPASPLYFPEALSPGYSPVSPIYEPKSPTAADLQGGAYSPSTPNYSSEVQLHPIFHRLLLLTALHPARCCHAQ</sequence>
<reference evidence="2" key="1">
    <citation type="journal article" date="2010" name="Science">
        <title>Plasticity of animal genome architecture unmasked by rapid evolution of a pelagic tunicate.</title>
        <authorList>
            <person name="Denoeud F."/>
            <person name="Henriet S."/>
            <person name="Mungpakdee S."/>
            <person name="Aury J.M."/>
            <person name="Da Silva C."/>
            <person name="Brinkmann H."/>
            <person name="Mikhaleva J."/>
            <person name="Olsen L.C."/>
            <person name="Jubin C."/>
            <person name="Canestro C."/>
            <person name="Bouquet J.M."/>
            <person name="Danks G."/>
            <person name="Poulain J."/>
            <person name="Campsteijn C."/>
            <person name="Adamski M."/>
            <person name="Cross I."/>
            <person name="Yadetie F."/>
            <person name="Muffato M."/>
            <person name="Louis A."/>
            <person name="Butcher S."/>
            <person name="Tsagkogeorga G."/>
            <person name="Konrad A."/>
            <person name="Singh S."/>
            <person name="Jensen M.F."/>
            <person name="Cong E.H."/>
            <person name="Eikeseth-Otteraa H."/>
            <person name="Noel B."/>
            <person name="Anthouard V."/>
            <person name="Porcel B.M."/>
            <person name="Kachouri-Lafond R."/>
            <person name="Nishino A."/>
            <person name="Ugolini M."/>
            <person name="Chourrout P."/>
            <person name="Nishida H."/>
            <person name="Aasland R."/>
            <person name="Huzurbazar S."/>
            <person name="Westhof E."/>
            <person name="Delsuc F."/>
            <person name="Lehrach H."/>
            <person name="Reinhardt R."/>
            <person name="Weissenbach J."/>
            <person name="Roy S.W."/>
            <person name="Artiguenave F."/>
            <person name="Postlethwait J.H."/>
            <person name="Manak J.R."/>
            <person name="Thompson E.M."/>
            <person name="Jaillon O."/>
            <person name="Du Pasquier L."/>
            <person name="Boudinot P."/>
            <person name="Liberles D.A."/>
            <person name="Volff J.N."/>
            <person name="Philippe H."/>
            <person name="Lenhard B."/>
            <person name="Roest Crollius H."/>
            <person name="Wincker P."/>
            <person name="Chourrout D."/>
        </authorList>
    </citation>
    <scope>NUCLEOTIDE SEQUENCE [LARGE SCALE GENOMIC DNA]</scope>
</reference>
<organism evidence="2">
    <name type="scientific">Oikopleura dioica</name>
    <name type="common">Tunicate</name>
    <dbReference type="NCBI Taxonomy" id="34765"/>
    <lineage>
        <taxon>Eukaryota</taxon>
        <taxon>Metazoa</taxon>
        <taxon>Chordata</taxon>
        <taxon>Tunicata</taxon>
        <taxon>Appendicularia</taxon>
        <taxon>Copelata</taxon>
        <taxon>Oikopleuridae</taxon>
        <taxon>Oikopleura</taxon>
    </lineage>
</organism>
<gene>
    <name evidence="2" type="ORF">GSOID_T00013705001</name>
</gene>
<dbReference type="Proteomes" id="UP000001307">
    <property type="component" value="Unassembled WGS sequence"/>
</dbReference>
<accession>E4Y0M4</accession>
<evidence type="ECO:0000256" key="1">
    <source>
        <dbReference type="SAM" id="MobiDB-lite"/>
    </source>
</evidence>
<dbReference type="InParanoid" id="E4Y0M4"/>
<feature type="compositionally biased region" description="Low complexity" evidence="1">
    <location>
        <begin position="36"/>
        <end position="60"/>
    </location>
</feature>
<proteinExistence type="predicted"/>
<dbReference type="AlphaFoldDB" id="E4Y0M4"/>
<evidence type="ECO:0000313" key="2">
    <source>
        <dbReference type="EMBL" id="CBY15432.1"/>
    </source>
</evidence>
<dbReference type="EMBL" id="FN653516">
    <property type="protein sequence ID" value="CBY15432.1"/>
    <property type="molecule type" value="Genomic_DNA"/>
</dbReference>